<evidence type="ECO:0000256" key="2">
    <source>
        <dbReference type="ARBA" id="ARBA00054658"/>
    </source>
</evidence>
<protein>
    <recommendedName>
        <fullName evidence="3">2-oxoglutarate-dependent dioxygenase DAO</fullName>
    </recommendedName>
    <alternativeName>
        <fullName evidence="4">Protein DIOXYGENASE FOR AUXIN OXIDATION</fullName>
    </alternativeName>
</protein>
<evidence type="ECO:0000313" key="8">
    <source>
        <dbReference type="Proteomes" id="UP001234989"/>
    </source>
</evidence>
<name>A0AAF0PN69_SOLVR</name>
<keyword evidence="5" id="KW-0560">Oxidoreductase</keyword>
<dbReference type="EMBL" id="CP133612">
    <property type="protein sequence ID" value="WMV08039.1"/>
    <property type="molecule type" value="Genomic_DNA"/>
</dbReference>
<accession>A0AAF0PN69</accession>
<keyword evidence="5" id="KW-0408">Iron</keyword>
<keyword evidence="8" id="KW-1185">Reference proteome</keyword>
<dbReference type="GO" id="GO:0016491">
    <property type="term" value="F:oxidoreductase activity"/>
    <property type="evidence" value="ECO:0007669"/>
    <property type="project" value="UniProtKB-KW"/>
</dbReference>
<gene>
    <name evidence="7" type="ORF">MTR67_001424</name>
</gene>
<dbReference type="InterPro" id="IPR050231">
    <property type="entry name" value="Iron_ascorbate_oxido_reductase"/>
</dbReference>
<dbReference type="InterPro" id="IPR044861">
    <property type="entry name" value="IPNS-like_FE2OG_OXY"/>
</dbReference>
<keyword evidence="1 5" id="KW-0479">Metal-binding</keyword>
<sequence length="310" mass="36121">MEKSFKLPTLDFYNTDLLKQGSNEWNSLRDEVFKAFQEYGCFEVMFDKVKPRDLLEEIKEIFNFPLEFKMSKSSTMFGYLGQNPTLPLYERLTIQDVLSHGVAKQFAHLFWPDGNPIVCDMVLSYSKQLSMLEKTIRRMVMEILGVEKYIEEQNESSNYVLIFNKYRKPTRDESGIGLAPHTDKNILTILFQIQVNGLQIQKDNGQWVDVEFSPNSFLVLVGDVFKAWTNGRLHAPIHRVLMSRKDEERFSIGFFTFPKEGYLVNVPKELVDEDHPLLYKPFDGIKYIQFYKSESGQRASHDSLKVYCGV</sequence>
<dbReference type="InterPro" id="IPR027443">
    <property type="entry name" value="IPNS-like_sf"/>
</dbReference>
<dbReference type="PANTHER" id="PTHR47990">
    <property type="entry name" value="2-OXOGLUTARATE (2OG) AND FE(II)-DEPENDENT OXYGENASE SUPERFAMILY PROTEIN-RELATED"/>
    <property type="match status" value="1"/>
</dbReference>
<evidence type="ECO:0000259" key="6">
    <source>
        <dbReference type="PROSITE" id="PS51471"/>
    </source>
</evidence>
<reference evidence="7" key="1">
    <citation type="submission" date="2023-08" db="EMBL/GenBank/DDBJ databases">
        <title>A de novo genome assembly of Solanum verrucosum Schlechtendal, a Mexican diploid species geographically isolated from the other diploid A-genome species in potato relatives.</title>
        <authorList>
            <person name="Hosaka K."/>
        </authorList>
    </citation>
    <scope>NUCLEOTIDE SEQUENCE</scope>
    <source>
        <tissue evidence="7">Young leaves</tissue>
    </source>
</reference>
<evidence type="ECO:0000256" key="4">
    <source>
        <dbReference type="ARBA" id="ARBA00076740"/>
    </source>
</evidence>
<evidence type="ECO:0000256" key="1">
    <source>
        <dbReference type="ARBA" id="ARBA00022723"/>
    </source>
</evidence>
<dbReference type="FunFam" id="2.60.120.330:FF:000017">
    <property type="entry name" value="2-oxoglutarate-dependent dioxygenase DAO"/>
    <property type="match status" value="1"/>
</dbReference>
<dbReference type="GO" id="GO:0046872">
    <property type="term" value="F:metal ion binding"/>
    <property type="evidence" value="ECO:0007669"/>
    <property type="project" value="UniProtKB-KW"/>
</dbReference>
<comment type="function">
    <text evidence="2">2-oxoglutarate-dependent dioxygenase essential for auxin catabolism and maintenance of auxin homeostasis in reproductive organs. Catalyzes the irreversible oxidation of indole-3-acetic acid (IAA) to the biologically inactive 2-oxoindole-3-acetic acid (OxIAA).</text>
</comment>
<evidence type="ECO:0000256" key="5">
    <source>
        <dbReference type="RuleBase" id="RU003682"/>
    </source>
</evidence>
<dbReference type="Gene3D" id="2.60.120.330">
    <property type="entry name" value="B-lactam Antibiotic, Isopenicillin N Synthase, Chain"/>
    <property type="match status" value="1"/>
</dbReference>
<proteinExistence type="inferred from homology"/>
<evidence type="ECO:0000256" key="3">
    <source>
        <dbReference type="ARBA" id="ARBA00074102"/>
    </source>
</evidence>
<dbReference type="Pfam" id="PF03171">
    <property type="entry name" value="2OG-FeII_Oxy"/>
    <property type="match status" value="1"/>
</dbReference>
<dbReference type="InterPro" id="IPR005123">
    <property type="entry name" value="Oxoglu/Fe-dep_dioxygenase_dom"/>
</dbReference>
<dbReference type="PROSITE" id="PS51471">
    <property type="entry name" value="FE2OG_OXY"/>
    <property type="match status" value="1"/>
</dbReference>
<dbReference type="PRINTS" id="PR00682">
    <property type="entry name" value="IPNSYNTHASE"/>
</dbReference>
<feature type="domain" description="Fe2OG dioxygenase" evidence="6">
    <location>
        <begin position="156"/>
        <end position="258"/>
    </location>
</feature>
<dbReference type="AlphaFoldDB" id="A0AAF0PN69"/>
<dbReference type="SUPFAM" id="SSF51197">
    <property type="entry name" value="Clavaminate synthase-like"/>
    <property type="match status" value="1"/>
</dbReference>
<evidence type="ECO:0000313" key="7">
    <source>
        <dbReference type="EMBL" id="WMV08039.1"/>
    </source>
</evidence>
<organism evidence="7 8">
    <name type="scientific">Solanum verrucosum</name>
    <dbReference type="NCBI Taxonomy" id="315347"/>
    <lineage>
        <taxon>Eukaryota</taxon>
        <taxon>Viridiplantae</taxon>
        <taxon>Streptophyta</taxon>
        <taxon>Embryophyta</taxon>
        <taxon>Tracheophyta</taxon>
        <taxon>Spermatophyta</taxon>
        <taxon>Magnoliopsida</taxon>
        <taxon>eudicotyledons</taxon>
        <taxon>Gunneridae</taxon>
        <taxon>Pentapetalae</taxon>
        <taxon>asterids</taxon>
        <taxon>lamiids</taxon>
        <taxon>Solanales</taxon>
        <taxon>Solanaceae</taxon>
        <taxon>Solanoideae</taxon>
        <taxon>Solaneae</taxon>
        <taxon>Solanum</taxon>
    </lineage>
</organism>
<dbReference type="Proteomes" id="UP001234989">
    <property type="component" value="Chromosome 1"/>
</dbReference>
<comment type="similarity">
    <text evidence="5">Belongs to the iron/ascorbate-dependent oxidoreductase family.</text>
</comment>